<dbReference type="GO" id="GO:0009432">
    <property type="term" value="P:SOS response"/>
    <property type="evidence" value="ECO:0007669"/>
    <property type="project" value="TreeGrafter"/>
</dbReference>
<dbReference type="PROSITE" id="PS50975">
    <property type="entry name" value="ATP_GRASP"/>
    <property type="match status" value="1"/>
</dbReference>
<keyword evidence="2" id="KW-0547">Nucleotide-binding</keyword>
<organism evidence="4 5">
    <name type="scientific">Undibacterium fentianense</name>
    <dbReference type="NCBI Taxonomy" id="2828728"/>
    <lineage>
        <taxon>Bacteria</taxon>
        <taxon>Pseudomonadati</taxon>
        <taxon>Pseudomonadota</taxon>
        <taxon>Betaproteobacteria</taxon>
        <taxon>Burkholderiales</taxon>
        <taxon>Oxalobacteraceae</taxon>
        <taxon>Undibacterium</taxon>
    </lineage>
</organism>
<dbReference type="GO" id="GO:0005524">
    <property type="term" value="F:ATP binding"/>
    <property type="evidence" value="ECO:0007669"/>
    <property type="project" value="UniProtKB-UniRule"/>
</dbReference>
<dbReference type="EMBL" id="JAGSPJ010000004">
    <property type="protein sequence ID" value="MBR7800674.1"/>
    <property type="molecule type" value="Genomic_DNA"/>
</dbReference>
<evidence type="ECO:0000256" key="1">
    <source>
        <dbReference type="ARBA" id="ARBA00022598"/>
    </source>
</evidence>
<dbReference type="GO" id="GO:0008716">
    <property type="term" value="F:D-alanine-D-alanine ligase activity"/>
    <property type="evidence" value="ECO:0007669"/>
    <property type="project" value="InterPro"/>
</dbReference>
<dbReference type="Proteomes" id="UP000678545">
    <property type="component" value="Unassembled WGS sequence"/>
</dbReference>
<evidence type="ECO:0000313" key="5">
    <source>
        <dbReference type="Proteomes" id="UP000678545"/>
    </source>
</evidence>
<dbReference type="Gene3D" id="3.30.470.20">
    <property type="entry name" value="ATP-grasp fold, B domain"/>
    <property type="match status" value="2"/>
</dbReference>
<keyword evidence="1" id="KW-0436">Ligase</keyword>
<dbReference type="PANTHER" id="PTHR21621">
    <property type="entry name" value="RIBOSOMAL PROTEIN S6 MODIFICATION PROTEIN"/>
    <property type="match status" value="1"/>
</dbReference>
<comment type="caution">
    <text evidence="4">The sequence shown here is derived from an EMBL/GenBank/DDBJ whole genome shotgun (WGS) entry which is preliminary data.</text>
</comment>
<dbReference type="Pfam" id="PF07478">
    <property type="entry name" value="Dala_Dala_lig_C"/>
    <property type="match status" value="1"/>
</dbReference>
<dbReference type="PANTHER" id="PTHR21621:SF0">
    <property type="entry name" value="BETA-CITRYLGLUTAMATE SYNTHASE B-RELATED"/>
    <property type="match status" value="1"/>
</dbReference>
<dbReference type="RefSeq" id="WP_212675790.1">
    <property type="nucleotide sequence ID" value="NZ_JAGSPJ010000004.1"/>
</dbReference>
<name>A0A941ICX5_9BURK</name>
<evidence type="ECO:0000256" key="2">
    <source>
        <dbReference type="PROSITE-ProRule" id="PRU00409"/>
    </source>
</evidence>
<protein>
    <recommendedName>
        <fullName evidence="3">ATP-grasp domain-containing protein</fullName>
    </recommendedName>
</protein>
<accession>A0A941ICX5</accession>
<dbReference type="SUPFAM" id="SSF56059">
    <property type="entry name" value="Glutathione synthetase ATP-binding domain-like"/>
    <property type="match status" value="1"/>
</dbReference>
<proteinExistence type="predicted"/>
<evidence type="ECO:0000259" key="3">
    <source>
        <dbReference type="PROSITE" id="PS50975"/>
    </source>
</evidence>
<reference evidence="4" key="1">
    <citation type="submission" date="2021-04" db="EMBL/GenBank/DDBJ databases">
        <title>novel species isolated from subtropical streams in China.</title>
        <authorList>
            <person name="Lu H."/>
        </authorList>
    </citation>
    <scope>NUCLEOTIDE SEQUENCE</scope>
    <source>
        <strain evidence="4">FT137W</strain>
    </source>
</reference>
<sequence>MDSPAPIQSQSIHLQEFRVIGGVTKVFPQPTASAILLVSDDQAIAENVLQDLFKGLLPSLRMIQTAKLVEQIGSLNVQLSARAGAPQFCDSKIAPLANGTYKMIFPCLPGAHQASAHLLVAIVQLFNLLKVDAELEQRQDAMKRIQQAVQALLAEAPRGINTMPMLQTAHKMGIPWYRLIGNIYQFGQGRRSYRFDSSISDVTPHLSVQLAQNKFLTSTLLRQQGLPVAQSKLVGSVEDAMQFVQQHGYPVVVKPCDRDRGLGVACKLESPEEIAAAFEAARKHSPHIMIETYVRGEDHRIHVFNGKAYRVRHRVPAQVVGDGKSKLEQLIAQNNANANRTAGTGVIHVDDESLKLISQQKMTLQSIPSKGQIVKLKVIANVSAGGTSYEVPLDEVHPDNIYLAERAVATLKLDLAAVDLLIPDIRQSWLDSGAAICEVNSKPQFGADAPAKIFAQLFPQRGKIPVIVFFAGTNSHEWLGAVQHQAIQRGINLGIAHHGAAWIGSRRVTQDGQLSAFQIAEILVKDTQVDALLIAADPSLMHNGMSFQEIDLLLVDRDLKEQAEIDLTLFLRSHCKLLLDNLDYANLPKLSAGPQSGTAFEVIPSMLAEEVMNILDEQYPAAKVSK</sequence>
<dbReference type="GO" id="GO:0005737">
    <property type="term" value="C:cytoplasm"/>
    <property type="evidence" value="ECO:0007669"/>
    <property type="project" value="TreeGrafter"/>
</dbReference>
<gene>
    <name evidence="4" type="ORF">KDM90_11755</name>
</gene>
<keyword evidence="5" id="KW-1185">Reference proteome</keyword>
<keyword evidence="2" id="KW-0067">ATP-binding</keyword>
<dbReference type="GO" id="GO:0018169">
    <property type="term" value="F:ribosomal S6-glutamic acid ligase activity"/>
    <property type="evidence" value="ECO:0007669"/>
    <property type="project" value="TreeGrafter"/>
</dbReference>
<evidence type="ECO:0000313" key="4">
    <source>
        <dbReference type="EMBL" id="MBR7800674.1"/>
    </source>
</evidence>
<dbReference type="GO" id="GO:0046872">
    <property type="term" value="F:metal ion binding"/>
    <property type="evidence" value="ECO:0007669"/>
    <property type="project" value="InterPro"/>
</dbReference>
<dbReference type="AlphaFoldDB" id="A0A941ICX5"/>
<dbReference type="InterPro" id="IPR011761">
    <property type="entry name" value="ATP-grasp"/>
</dbReference>
<feature type="domain" description="ATP-grasp" evidence="3">
    <location>
        <begin position="218"/>
        <end position="426"/>
    </location>
</feature>
<dbReference type="InterPro" id="IPR011095">
    <property type="entry name" value="Dala_Dala_lig_C"/>
</dbReference>